<evidence type="ECO:0000313" key="3">
    <source>
        <dbReference type="WBParaSite" id="ASIM_0000440301-mRNA-1"/>
    </source>
</evidence>
<reference evidence="3" key="1">
    <citation type="submission" date="2017-02" db="UniProtKB">
        <authorList>
            <consortium name="WormBaseParasite"/>
        </authorList>
    </citation>
    <scope>IDENTIFICATION</scope>
</reference>
<protein>
    <submittedName>
        <fullName evidence="3">Probable citrate synthase, mitochondrial (inferred by orthology to a C. elegans protein)</fullName>
    </submittedName>
</protein>
<dbReference type="GO" id="GO:0006099">
    <property type="term" value="P:tricarboxylic acid cycle"/>
    <property type="evidence" value="ECO:0007669"/>
    <property type="project" value="TreeGrafter"/>
</dbReference>
<organism evidence="3">
    <name type="scientific">Anisakis simplex</name>
    <name type="common">Herring worm</name>
    <dbReference type="NCBI Taxonomy" id="6269"/>
    <lineage>
        <taxon>Eukaryota</taxon>
        <taxon>Metazoa</taxon>
        <taxon>Ecdysozoa</taxon>
        <taxon>Nematoda</taxon>
        <taxon>Chromadorea</taxon>
        <taxon>Rhabditida</taxon>
        <taxon>Spirurina</taxon>
        <taxon>Ascaridomorpha</taxon>
        <taxon>Ascaridoidea</taxon>
        <taxon>Anisakidae</taxon>
        <taxon>Anisakis</taxon>
        <taxon>Anisakis simplex complex</taxon>
    </lineage>
</organism>
<dbReference type="PANTHER" id="PTHR11739:SF8">
    <property type="entry name" value="CITRATE SYNTHASE, MITOCHONDRIAL"/>
    <property type="match status" value="1"/>
</dbReference>
<reference evidence="1 2" key="2">
    <citation type="submission" date="2018-11" db="EMBL/GenBank/DDBJ databases">
        <authorList>
            <consortium name="Pathogen Informatics"/>
        </authorList>
    </citation>
    <scope>NUCLEOTIDE SEQUENCE [LARGE SCALE GENOMIC DNA]</scope>
</reference>
<dbReference type="Gene3D" id="1.10.580.10">
    <property type="entry name" value="Citrate Synthase, domain 1"/>
    <property type="match status" value="1"/>
</dbReference>
<accession>A0A0M3J9Y4</accession>
<dbReference type="PANTHER" id="PTHR11739">
    <property type="entry name" value="CITRATE SYNTHASE"/>
    <property type="match status" value="1"/>
</dbReference>
<dbReference type="EMBL" id="UYRR01007176">
    <property type="protein sequence ID" value="VDK23374.1"/>
    <property type="molecule type" value="Genomic_DNA"/>
</dbReference>
<sequence length="131" mass="14693">MVTETSVLDPEEGIRFRGYSIPECQRLLPKLPGGDEPLPEGIWWLLCTGDIPNEQQTKAVSTAVEVRIVTHVKTHRIQFNSREWAAKADLPEHIEKMIRNFPSKVHPMAQFVSTIAALSSESKFAVVSILV</sequence>
<keyword evidence="2" id="KW-1185">Reference proteome</keyword>
<gene>
    <name evidence="1" type="ORF">ASIM_LOCUS4217</name>
</gene>
<dbReference type="GO" id="GO:0005759">
    <property type="term" value="C:mitochondrial matrix"/>
    <property type="evidence" value="ECO:0007669"/>
    <property type="project" value="TreeGrafter"/>
</dbReference>
<dbReference type="GO" id="GO:0005975">
    <property type="term" value="P:carbohydrate metabolic process"/>
    <property type="evidence" value="ECO:0007669"/>
    <property type="project" value="TreeGrafter"/>
</dbReference>
<evidence type="ECO:0000313" key="2">
    <source>
        <dbReference type="Proteomes" id="UP000267096"/>
    </source>
</evidence>
<name>A0A0M3J9Y4_ANISI</name>
<proteinExistence type="predicted"/>
<dbReference type="InterPro" id="IPR036969">
    <property type="entry name" value="Citrate_synthase_sf"/>
</dbReference>
<dbReference type="Proteomes" id="UP000267096">
    <property type="component" value="Unassembled WGS sequence"/>
</dbReference>
<evidence type="ECO:0000313" key="1">
    <source>
        <dbReference type="EMBL" id="VDK23374.1"/>
    </source>
</evidence>
<dbReference type="InterPro" id="IPR002020">
    <property type="entry name" value="Citrate_synthase"/>
</dbReference>
<dbReference type="WBParaSite" id="ASIM_0000440301-mRNA-1">
    <property type="protein sequence ID" value="ASIM_0000440301-mRNA-1"/>
    <property type="gene ID" value="ASIM_0000440301"/>
</dbReference>
<dbReference type="GO" id="GO:0046912">
    <property type="term" value="F:acyltransferase activity, acyl groups converted into alkyl on transfer"/>
    <property type="evidence" value="ECO:0007669"/>
    <property type="project" value="InterPro"/>
</dbReference>
<dbReference type="SUPFAM" id="SSF48256">
    <property type="entry name" value="Citrate synthase"/>
    <property type="match status" value="1"/>
</dbReference>
<dbReference type="Pfam" id="PF00285">
    <property type="entry name" value="Citrate_synt"/>
    <property type="match status" value="1"/>
</dbReference>
<dbReference type="OrthoDB" id="8017587at2759"/>
<dbReference type="InterPro" id="IPR016142">
    <property type="entry name" value="Citrate_synth-like_lrg_a-sub"/>
</dbReference>
<dbReference type="AlphaFoldDB" id="A0A0M3J9Y4"/>